<feature type="non-terminal residue" evidence="2">
    <location>
        <position position="111"/>
    </location>
</feature>
<evidence type="ECO:0000256" key="1">
    <source>
        <dbReference type="SAM" id="MobiDB-lite"/>
    </source>
</evidence>
<evidence type="ECO:0000313" key="2">
    <source>
        <dbReference type="EMBL" id="GAG48613.1"/>
    </source>
</evidence>
<name>X0YJ55_9ZZZZ</name>
<comment type="caution">
    <text evidence="2">The sequence shown here is derived from an EMBL/GenBank/DDBJ whole genome shotgun (WGS) entry which is preliminary data.</text>
</comment>
<feature type="region of interest" description="Disordered" evidence="1">
    <location>
        <begin position="89"/>
        <end position="111"/>
    </location>
</feature>
<proteinExistence type="predicted"/>
<reference evidence="2" key="1">
    <citation type="journal article" date="2014" name="Front. Microbiol.">
        <title>High frequency of phylogenetically diverse reductive dehalogenase-homologous genes in deep subseafloor sedimentary metagenomes.</title>
        <authorList>
            <person name="Kawai M."/>
            <person name="Futagami T."/>
            <person name="Toyoda A."/>
            <person name="Takaki Y."/>
            <person name="Nishi S."/>
            <person name="Hori S."/>
            <person name="Arai W."/>
            <person name="Tsubouchi T."/>
            <person name="Morono Y."/>
            <person name="Uchiyama I."/>
            <person name="Ito T."/>
            <person name="Fujiyama A."/>
            <person name="Inagaki F."/>
            <person name="Takami H."/>
        </authorList>
    </citation>
    <scope>NUCLEOTIDE SEQUENCE</scope>
    <source>
        <strain evidence="2">Expedition CK06-06</strain>
    </source>
</reference>
<feature type="compositionally biased region" description="Basic and acidic residues" evidence="1">
    <location>
        <begin position="90"/>
        <end position="111"/>
    </location>
</feature>
<gene>
    <name evidence="2" type="ORF">S01H1_80565</name>
</gene>
<organism evidence="2">
    <name type="scientific">marine sediment metagenome</name>
    <dbReference type="NCBI Taxonomy" id="412755"/>
    <lineage>
        <taxon>unclassified sequences</taxon>
        <taxon>metagenomes</taxon>
        <taxon>ecological metagenomes</taxon>
    </lineage>
</organism>
<sequence>MSPRERVLTALDGGMPDRIPCALAFYPVRLERLVPQSLRRGNPVDVHFVEMPLSREEKALAERVEKLSYNTRLGSPGQVLTYRRWGYHPESPDERNPLMHARTLDDLREFP</sequence>
<accession>X0YJ55</accession>
<dbReference type="EMBL" id="BARS01054422">
    <property type="protein sequence ID" value="GAG48613.1"/>
    <property type="molecule type" value="Genomic_DNA"/>
</dbReference>
<dbReference type="AlphaFoldDB" id="X0YJ55"/>
<protein>
    <submittedName>
        <fullName evidence="2">Uncharacterized protein</fullName>
    </submittedName>
</protein>